<dbReference type="HOGENOM" id="CLU_2486243_0_0_1"/>
<sequence>MGAITARRRHSALPLMTTTIQYNANAAVVTISPNGRFTLFNGPPDYRIVDMCFALPPTAADAARNLRRDTLFSTGTTSLSSTKTTSY</sequence>
<reference evidence="1 2" key="1">
    <citation type="journal article" date="2008" name="Nature">
        <title>The genome of the model beetle and pest Tribolium castaneum.</title>
        <authorList>
            <consortium name="Tribolium Genome Sequencing Consortium"/>
            <person name="Richards S."/>
            <person name="Gibbs R.A."/>
            <person name="Weinstock G.M."/>
            <person name="Brown S.J."/>
            <person name="Denell R."/>
            <person name="Beeman R.W."/>
            <person name="Gibbs R."/>
            <person name="Beeman R.W."/>
            <person name="Brown S.J."/>
            <person name="Bucher G."/>
            <person name="Friedrich M."/>
            <person name="Grimmelikhuijzen C.J."/>
            <person name="Klingler M."/>
            <person name="Lorenzen M."/>
            <person name="Richards S."/>
            <person name="Roth S."/>
            <person name="Schroder R."/>
            <person name="Tautz D."/>
            <person name="Zdobnov E.M."/>
            <person name="Muzny D."/>
            <person name="Gibbs R.A."/>
            <person name="Weinstock G.M."/>
            <person name="Attaway T."/>
            <person name="Bell S."/>
            <person name="Buhay C.J."/>
            <person name="Chandrabose M.N."/>
            <person name="Chavez D."/>
            <person name="Clerk-Blankenburg K.P."/>
            <person name="Cree A."/>
            <person name="Dao M."/>
            <person name="Davis C."/>
            <person name="Chacko J."/>
            <person name="Dinh H."/>
            <person name="Dugan-Rocha S."/>
            <person name="Fowler G."/>
            <person name="Garner T.T."/>
            <person name="Garnes J."/>
            <person name="Gnirke A."/>
            <person name="Hawes A."/>
            <person name="Hernandez J."/>
            <person name="Hines S."/>
            <person name="Holder M."/>
            <person name="Hume J."/>
            <person name="Jhangiani S.N."/>
            <person name="Joshi V."/>
            <person name="Khan Z.M."/>
            <person name="Jackson L."/>
            <person name="Kovar C."/>
            <person name="Kowis A."/>
            <person name="Lee S."/>
            <person name="Lewis L.R."/>
            <person name="Margolis J."/>
            <person name="Morgan M."/>
            <person name="Nazareth L.V."/>
            <person name="Nguyen N."/>
            <person name="Okwuonu G."/>
            <person name="Parker D."/>
            <person name="Richards S."/>
            <person name="Ruiz S.J."/>
            <person name="Santibanez J."/>
            <person name="Savard J."/>
            <person name="Scherer S.E."/>
            <person name="Schneider B."/>
            <person name="Sodergren E."/>
            <person name="Tautz D."/>
            <person name="Vattahil S."/>
            <person name="Villasana D."/>
            <person name="White C.S."/>
            <person name="Wright R."/>
            <person name="Park Y."/>
            <person name="Beeman R.W."/>
            <person name="Lord J."/>
            <person name="Oppert B."/>
            <person name="Lorenzen M."/>
            <person name="Brown S."/>
            <person name="Wang L."/>
            <person name="Savard J."/>
            <person name="Tautz D."/>
            <person name="Richards S."/>
            <person name="Weinstock G."/>
            <person name="Gibbs R.A."/>
            <person name="Liu Y."/>
            <person name="Worley K."/>
            <person name="Weinstock G."/>
            <person name="Elsik C.G."/>
            <person name="Reese J.T."/>
            <person name="Elhaik E."/>
            <person name="Landan G."/>
            <person name="Graur D."/>
            <person name="Arensburger P."/>
            <person name="Atkinson P."/>
            <person name="Beeman R.W."/>
            <person name="Beidler J."/>
            <person name="Brown S.J."/>
            <person name="Demuth J.P."/>
            <person name="Drury D.W."/>
            <person name="Du Y.Z."/>
            <person name="Fujiwara H."/>
            <person name="Lorenzen M."/>
            <person name="Maselli V."/>
            <person name="Osanai M."/>
            <person name="Park Y."/>
            <person name="Robertson H.M."/>
            <person name="Tu Z."/>
            <person name="Wang J.J."/>
            <person name="Wang S."/>
            <person name="Richards S."/>
            <person name="Song H."/>
            <person name="Zhang L."/>
            <person name="Sodergren E."/>
            <person name="Werner D."/>
            <person name="Stanke M."/>
            <person name="Morgenstern B."/>
            <person name="Solovyev V."/>
            <person name="Kosarev P."/>
            <person name="Brown G."/>
            <person name="Chen H.C."/>
            <person name="Ermolaeva O."/>
            <person name="Hlavina W."/>
            <person name="Kapustin Y."/>
            <person name="Kiryutin B."/>
            <person name="Kitts P."/>
            <person name="Maglott D."/>
            <person name="Pruitt K."/>
            <person name="Sapojnikov V."/>
            <person name="Souvorov A."/>
            <person name="Mackey A.J."/>
            <person name="Waterhouse R.M."/>
            <person name="Wyder S."/>
            <person name="Zdobnov E.M."/>
            <person name="Zdobnov E.M."/>
            <person name="Wyder S."/>
            <person name="Kriventseva E.V."/>
            <person name="Kadowaki T."/>
            <person name="Bork P."/>
            <person name="Aranda M."/>
            <person name="Bao R."/>
            <person name="Beermann A."/>
            <person name="Berns N."/>
            <person name="Bolognesi R."/>
            <person name="Bonneton F."/>
            <person name="Bopp D."/>
            <person name="Brown S.J."/>
            <person name="Bucher G."/>
            <person name="Butts T."/>
            <person name="Chaumot A."/>
            <person name="Denell R.E."/>
            <person name="Ferrier D.E."/>
            <person name="Friedrich M."/>
            <person name="Gordon C.M."/>
            <person name="Jindra M."/>
            <person name="Klingler M."/>
            <person name="Lan Q."/>
            <person name="Lattorff H.M."/>
            <person name="Laudet V."/>
            <person name="von Levetsow C."/>
            <person name="Liu Z."/>
            <person name="Lutz R."/>
            <person name="Lynch J.A."/>
            <person name="da Fonseca R.N."/>
            <person name="Posnien N."/>
            <person name="Reuter R."/>
            <person name="Roth S."/>
            <person name="Savard J."/>
            <person name="Schinko J.B."/>
            <person name="Schmitt C."/>
            <person name="Schoppmeier M."/>
            <person name="Schroder R."/>
            <person name="Shippy T.D."/>
            <person name="Simonnet F."/>
            <person name="Marques-Souza H."/>
            <person name="Tautz D."/>
            <person name="Tomoyasu Y."/>
            <person name="Trauner J."/>
            <person name="Van der Zee M."/>
            <person name="Vervoort M."/>
            <person name="Wittkopp N."/>
            <person name="Wimmer E.A."/>
            <person name="Yang X."/>
            <person name="Jones A.K."/>
            <person name="Sattelle D.B."/>
            <person name="Ebert P.R."/>
            <person name="Nelson D."/>
            <person name="Scott J.G."/>
            <person name="Beeman R.W."/>
            <person name="Muthukrishnan S."/>
            <person name="Kramer K.J."/>
            <person name="Arakane Y."/>
            <person name="Beeman R.W."/>
            <person name="Zhu Q."/>
            <person name="Hogenkamp D."/>
            <person name="Dixit R."/>
            <person name="Oppert B."/>
            <person name="Jiang H."/>
            <person name="Zou Z."/>
            <person name="Marshall J."/>
            <person name="Elpidina E."/>
            <person name="Vinokurov K."/>
            <person name="Oppert C."/>
            <person name="Zou Z."/>
            <person name="Evans J."/>
            <person name="Lu Z."/>
            <person name="Zhao P."/>
            <person name="Sumathipala N."/>
            <person name="Altincicek B."/>
            <person name="Vilcinskas A."/>
            <person name="Williams M."/>
            <person name="Hultmark D."/>
            <person name="Hetru C."/>
            <person name="Jiang H."/>
            <person name="Grimmelikhuijzen C.J."/>
            <person name="Hauser F."/>
            <person name="Cazzamali G."/>
            <person name="Williamson M."/>
            <person name="Park Y."/>
            <person name="Li B."/>
            <person name="Tanaka Y."/>
            <person name="Predel R."/>
            <person name="Neupert S."/>
            <person name="Schachtner J."/>
            <person name="Verleyen P."/>
            <person name="Raible F."/>
            <person name="Bork P."/>
            <person name="Friedrich M."/>
            <person name="Walden K.K."/>
            <person name="Robertson H.M."/>
            <person name="Angeli S."/>
            <person name="Foret S."/>
            <person name="Bucher G."/>
            <person name="Schuetz S."/>
            <person name="Maleszka R."/>
            <person name="Wimmer E.A."/>
            <person name="Beeman R.W."/>
            <person name="Lorenzen M."/>
            <person name="Tomoyasu Y."/>
            <person name="Miller S.C."/>
            <person name="Grossmann D."/>
            <person name="Bucher G."/>
        </authorList>
    </citation>
    <scope>NUCLEOTIDE SEQUENCE [LARGE SCALE GENOMIC DNA]</scope>
    <source>
        <strain evidence="1 2">Georgia GA2</strain>
    </source>
</reference>
<gene>
    <name evidence="1" type="primary">GLEAN_00280</name>
    <name evidence="1" type="ORF">TcasGA2_TC000280</name>
</gene>
<accession>D6WBD6</accession>
<protein>
    <submittedName>
        <fullName evidence="1">Uncharacterized protein</fullName>
    </submittedName>
</protein>
<name>D6WBD6_TRICA</name>
<keyword evidence="2" id="KW-1185">Reference proteome</keyword>
<organism evidence="1 2">
    <name type="scientific">Tribolium castaneum</name>
    <name type="common">Red flour beetle</name>
    <dbReference type="NCBI Taxonomy" id="7070"/>
    <lineage>
        <taxon>Eukaryota</taxon>
        <taxon>Metazoa</taxon>
        <taxon>Ecdysozoa</taxon>
        <taxon>Arthropoda</taxon>
        <taxon>Hexapoda</taxon>
        <taxon>Insecta</taxon>
        <taxon>Pterygota</taxon>
        <taxon>Neoptera</taxon>
        <taxon>Endopterygota</taxon>
        <taxon>Coleoptera</taxon>
        <taxon>Polyphaga</taxon>
        <taxon>Cucujiformia</taxon>
        <taxon>Tenebrionidae</taxon>
        <taxon>Tenebrionidae incertae sedis</taxon>
        <taxon>Tribolium</taxon>
    </lineage>
</organism>
<evidence type="ECO:0000313" key="1">
    <source>
        <dbReference type="EMBL" id="EEZ97896.1"/>
    </source>
</evidence>
<dbReference type="Proteomes" id="UP000007266">
    <property type="component" value="Linkage group 2"/>
</dbReference>
<reference evidence="1 2" key="2">
    <citation type="journal article" date="2010" name="Nucleic Acids Res.">
        <title>BeetleBase in 2010: revisions to provide comprehensive genomic information for Tribolium castaneum.</title>
        <authorList>
            <person name="Kim H.S."/>
            <person name="Murphy T."/>
            <person name="Xia J."/>
            <person name="Caragea D."/>
            <person name="Park Y."/>
            <person name="Beeman R.W."/>
            <person name="Lorenzen M.D."/>
            <person name="Butcher S."/>
            <person name="Manak J.R."/>
            <person name="Brown S.J."/>
        </authorList>
    </citation>
    <scope>GENOME REANNOTATION</scope>
    <source>
        <strain evidence="1 2">Georgia GA2</strain>
    </source>
</reference>
<dbReference type="EMBL" id="KQ971312">
    <property type="protein sequence ID" value="EEZ97896.1"/>
    <property type="molecule type" value="Genomic_DNA"/>
</dbReference>
<dbReference type="AlphaFoldDB" id="D6WBD6"/>
<proteinExistence type="predicted"/>
<evidence type="ECO:0000313" key="2">
    <source>
        <dbReference type="Proteomes" id="UP000007266"/>
    </source>
</evidence>